<keyword evidence="5 7" id="KW-1133">Transmembrane helix</keyword>
<evidence type="ECO:0000256" key="3">
    <source>
        <dbReference type="ARBA" id="ARBA00022475"/>
    </source>
</evidence>
<evidence type="ECO:0000313" key="10">
    <source>
        <dbReference type="Proteomes" id="UP001165405"/>
    </source>
</evidence>
<evidence type="ECO:0000256" key="6">
    <source>
        <dbReference type="ARBA" id="ARBA00023136"/>
    </source>
</evidence>
<evidence type="ECO:0000313" key="9">
    <source>
        <dbReference type="EMBL" id="MCF4120918.1"/>
    </source>
</evidence>
<feature type="transmembrane region" description="Helical" evidence="7">
    <location>
        <begin position="7"/>
        <end position="28"/>
    </location>
</feature>
<feature type="transmembrane region" description="Helical" evidence="7">
    <location>
        <begin position="34"/>
        <end position="55"/>
    </location>
</feature>
<evidence type="ECO:0000256" key="7">
    <source>
        <dbReference type="RuleBase" id="RU363032"/>
    </source>
</evidence>
<dbReference type="PANTHER" id="PTHR30151">
    <property type="entry name" value="ALKANE SULFONATE ABC TRANSPORTER-RELATED, MEMBRANE SUBUNIT"/>
    <property type="match status" value="1"/>
</dbReference>
<keyword evidence="10" id="KW-1185">Reference proteome</keyword>
<keyword evidence="6 7" id="KW-0472">Membrane</keyword>
<dbReference type="InterPro" id="IPR035906">
    <property type="entry name" value="MetI-like_sf"/>
</dbReference>
<gene>
    <name evidence="9" type="ORF">L1785_07985</name>
</gene>
<evidence type="ECO:0000256" key="5">
    <source>
        <dbReference type="ARBA" id="ARBA00022989"/>
    </source>
</evidence>
<feature type="transmembrane region" description="Helical" evidence="7">
    <location>
        <begin position="127"/>
        <end position="146"/>
    </location>
</feature>
<dbReference type="RefSeq" id="WP_236088685.1">
    <property type="nucleotide sequence ID" value="NZ_JAKGSG010000025.1"/>
</dbReference>
<keyword evidence="2 7" id="KW-0813">Transport</keyword>
<reference evidence="9" key="1">
    <citation type="submission" date="2022-01" db="EMBL/GenBank/DDBJ databases">
        <title>Antribacter sp. nov., isolated from Guizhou of China.</title>
        <authorList>
            <person name="Chengliang C."/>
            <person name="Ya Z."/>
        </authorList>
    </citation>
    <scope>NUCLEOTIDE SEQUENCE</scope>
    <source>
        <strain evidence="9">KLBMP 9083</strain>
    </source>
</reference>
<dbReference type="PANTHER" id="PTHR30151:SF0">
    <property type="entry name" value="ABC TRANSPORTER PERMEASE PROTEIN MJ0413-RELATED"/>
    <property type="match status" value="1"/>
</dbReference>
<evidence type="ECO:0000256" key="4">
    <source>
        <dbReference type="ARBA" id="ARBA00022692"/>
    </source>
</evidence>
<proteinExistence type="inferred from homology"/>
<feature type="transmembrane region" description="Helical" evidence="7">
    <location>
        <begin position="94"/>
        <end position="115"/>
    </location>
</feature>
<dbReference type="Pfam" id="PF00528">
    <property type="entry name" value="BPD_transp_1"/>
    <property type="match status" value="1"/>
</dbReference>
<keyword evidence="4 7" id="KW-0812">Transmembrane</keyword>
<accession>A0AA41QCI0</accession>
<dbReference type="PROSITE" id="PS50928">
    <property type="entry name" value="ABC_TM1"/>
    <property type="match status" value="1"/>
</dbReference>
<feature type="domain" description="ABC transmembrane type-1" evidence="8">
    <location>
        <begin position="56"/>
        <end position="246"/>
    </location>
</feature>
<dbReference type="Proteomes" id="UP001165405">
    <property type="component" value="Unassembled WGS sequence"/>
</dbReference>
<comment type="caution">
    <text evidence="9">The sequence shown here is derived from an EMBL/GenBank/DDBJ whole genome shotgun (WGS) entry which is preliminary data.</text>
</comment>
<comment type="subcellular location">
    <subcellularLocation>
        <location evidence="1 7">Cell membrane</location>
        <topology evidence="1 7">Multi-pass membrane protein</topology>
    </subcellularLocation>
</comment>
<dbReference type="EMBL" id="JAKGSG010000025">
    <property type="protein sequence ID" value="MCF4120918.1"/>
    <property type="molecule type" value="Genomic_DNA"/>
</dbReference>
<protein>
    <submittedName>
        <fullName evidence="9">ABC transporter permease subunit</fullName>
    </submittedName>
</protein>
<comment type="similarity">
    <text evidence="7">Belongs to the binding-protein-dependent transport system permease family.</text>
</comment>
<dbReference type="GO" id="GO:0005886">
    <property type="term" value="C:plasma membrane"/>
    <property type="evidence" value="ECO:0007669"/>
    <property type="project" value="UniProtKB-SubCell"/>
</dbReference>
<dbReference type="AlphaFoldDB" id="A0AA41QCI0"/>
<dbReference type="SUPFAM" id="SSF161098">
    <property type="entry name" value="MetI-like"/>
    <property type="match status" value="1"/>
</dbReference>
<organism evidence="9 10">
    <name type="scientific">Antribacter soli</name>
    <dbReference type="NCBI Taxonomy" id="2910976"/>
    <lineage>
        <taxon>Bacteria</taxon>
        <taxon>Bacillati</taxon>
        <taxon>Actinomycetota</taxon>
        <taxon>Actinomycetes</taxon>
        <taxon>Micrococcales</taxon>
        <taxon>Promicromonosporaceae</taxon>
        <taxon>Antribacter</taxon>
    </lineage>
</organism>
<evidence type="ECO:0000256" key="1">
    <source>
        <dbReference type="ARBA" id="ARBA00004651"/>
    </source>
</evidence>
<sequence length="259" mass="26226">MSRVREGALAVGAPAVVGVAAVVLWQATVTGLGIAAYVVPAPADIATELAANLQVVATAAFGTARNAALGLLVGTVAALVAAGVSAAWRLAADAANPLVTATAVVPIVCLAPVFYTMFGTDAQTARVVVAAIAVFVPVYVNTLRGLRTVAPVHRDLLRAHAATPWQATRHVTLPGALPFFFTGLRVASSLAVISALVAEYFGGPVDGLGKAITSAVASSRYALAWAYVVGAVVTGLVFYAVTTLLERLPDAGGSPSARR</sequence>
<name>A0AA41QCI0_9MICO</name>
<evidence type="ECO:0000259" key="8">
    <source>
        <dbReference type="PROSITE" id="PS50928"/>
    </source>
</evidence>
<dbReference type="GO" id="GO:0055085">
    <property type="term" value="P:transmembrane transport"/>
    <property type="evidence" value="ECO:0007669"/>
    <property type="project" value="InterPro"/>
</dbReference>
<feature type="transmembrane region" description="Helical" evidence="7">
    <location>
        <begin position="67"/>
        <end position="88"/>
    </location>
</feature>
<feature type="transmembrane region" description="Helical" evidence="7">
    <location>
        <begin position="179"/>
        <end position="201"/>
    </location>
</feature>
<evidence type="ECO:0000256" key="2">
    <source>
        <dbReference type="ARBA" id="ARBA00022448"/>
    </source>
</evidence>
<dbReference type="Gene3D" id="1.10.3720.10">
    <property type="entry name" value="MetI-like"/>
    <property type="match status" value="1"/>
</dbReference>
<feature type="transmembrane region" description="Helical" evidence="7">
    <location>
        <begin position="222"/>
        <end position="241"/>
    </location>
</feature>
<dbReference type="InterPro" id="IPR000515">
    <property type="entry name" value="MetI-like"/>
</dbReference>
<keyword evidence="3" id="KW-1003">Cell membrane</keyword>
<dbReference type="CDD" id="cd06261">
    <property type="entry name" value="TM_PBP2"/>
    <property type="match status" value="1"/>
</dbReference>